<name>A0A1V0V006_9BACL</name>
<protein>
    <recommendedName>
        <fullName evidence="3">Phage protein</fullName>
    </recommendedName>
</protein>
<reference evidence="1 2" key="1">
    <citation type="submission" date="2017-03" db="EMBL/GenBank/DDBJ databases">
        <title>Paenibacillus larvae genome sequencing.</title>
        <authorList>
            <person name="Dingman D.W."/>
        </authorList>
    </citation>
    <scope>NUCLEOTIDE SEQUENCE [LARGE SCALE GENOMIC DNA]</scope>
    <source>
        <strain evidence="1 2">SAG 10367</strain>
        <plasmid evidence="2">pplp3</plasmid>
    </source>
</reference>
<geneLocation type="plasmid" evidence="2">
    <name>pplp3</name>
</geneLocation>
<dbReference type="Proteomes" id="UP000192727">
    <property type="component" value="Plasmid pPLP3"/>
</dbReference>
<proteinExistence type="predicted"/>
<evidence type="ECO:0000313" key="1">
    <source>
        <dbReference type="EMBL" id="ARF70703.1"/>
    </source>
</evidence>
<dbReference type="EMBL" id="CP020558">
    <property type="protein sequence ID" value="ARF70703.1"/>
    <property type="molecule type" value="Genomic_DNA"/>
</dbReference>
<dbReference type="AlphaFoldDB" id="A0A1V0V006"/>
<sequence length="85" mass="9872">MMEVDEINESILWILLEYKTIKMELKVKDAELKSTIELGLKYQEENKRLRGALEAIVSIQYDNLKYTGADASCMWMLANEALKEL</sequence>
<gene>
    <name evidence="1" type="ORF">B7C51_24835</name>
</gene>
<evidence type="ECO:0008006" key="3">
    <source>
        <dbReference type="Google" id="ProtNLM"/>
    </source>
</evidence>
<accession>A0A1V0V006</accession>
<organism evidence="1 2">
    <name type="scientific">Paenibacillus larvae subsp. pulvifaciens</name>
    <dbReference type="NCBI Taxonomy" id="1477"/>
    <lineage>
        <taxon>Bacteria</taxon>
        <taxon>Bacillati</taxon>
        <taxon>Bacillota</taxon>
        <taxon>Bacilli</taxon>
        <taxon>Bacillales</taxon>
        <taxon>Paenibacillaceae</taxon>
        <taxon>Paenibacillus</taxon>
    </lineage>
</organism>
<dbReference type="RefSeq" id="WP_083041684.1">
    <property type="nucleotide sequence ID" value="NZ_CP020558.1"/>
</dbReference>
<evidence type="ECO:0000313" key="2">
    <source>
        <dbReference type="Proteomes" id="UP000192727"/>
    </source>
</evidence>
<keyword evidence="1" id="KW-0614">Plasmid</keyword>